<dbReference type="EMBL" id="MK473656">
    <property type="protein sequence ID" value="QFF90639.1"/>
    <property type="molecule type" value="Genomic_DNA"/>
</dbReference>
<dbReference type="AlphaFoldDB" id="A0A5P9W9I0"/>
<reference evidence="1" key="1">
    <citation type="journal article" date="2019" name="Int. J. Food Microbiol.">
        <title>Developing a novel molecular serotyping system based on capsular polysaccharide synthesis gene clusters of Vibrio parahaemolyticus.</title>
        <authorList>
            <person name="Pang Y."/>
            <person name="Guo X."/>
            <person name="Tian X."/>
            <person name="Liu F."/>
            <person name="Wang L."/>
            <person name="Wu J."/>
            <person name="Zhang S."/>
            <person name="Li S."/>
            <person name="Liu B."/>
        </authorList>
    </citation>
    <scope>NUCLEOTIDE SEQUENCE</scope>
    <source>
        <strain evidence="1">G3501</strain>
    </source>
</reference>
<reference evidence="2" key="2">
    <citation type="submission" date="2019-01" db="EMBL/GenBank/DDBJ databases">
        <authorList>
            <person name="Pang Y."/>
            <person name="Liu B."/>
            <person name="Guo X."/>
        </authorList>
    </citation>
    <scope>NUCLEOTIDE SEQUENCE</scope>
    <source>
        <strain evidence="2">G3551</strain>
    </source>
</reference>
<evidence type="ECO:0000313" key="1">
    <source>
        <dbReference type="EMBL" id="QFF90639.1"/>
    </source>
</evidence>
<organism evidence="2">
    <name type="scientific">Vibrio parahaemolyticus</name>
    <dbReference type="NCBI Taxonomy" id="670"/>
    <lineage>
        <taxon>Bacteria</taxon>
        <taxon>Pseudomonadati</taxon>
        <taxon>Pseudomonadota</taxon>
        <taxon>Gammaproteobacteria</taxon>
        <taxon>Vibrionales</taxon>
        <taxon>Vibrionaceae</taxon>
        <taxon>Vibrio</taxon>
    </lineage>
</organism>
<protein>
    <submittedName>
        <fullName evidence="2">Uncharacterized protein</fullName>
    </submittedName>
</protein>
<accession>A0A5P9W9I0</accession>
<sequence>MPVADAEAAPAEPASSAANAVDALRAIRIARAVFFIINPCISGIKTSMFGSIKNAPNYILDKKALACK</sequence>
<name>A0A5P9W9I0_VIBPH</name>
<proteinExistence type="predicted"/>
<dbReference type="EMBL" id="MK473653">
    <property type="protein sequence ID" value="QFX78114.1"/>
    <property type="molecule type" value="Genomic_DNA"/>
</dbReference>
<evidence type="ECO:0000313" key="2">
    <source>
        <dbReference type="EMBL" id="QFX78114.1"/>
    </source>
</evidence>